<name>A0A084SI57_9BACT</name>
<evidence type="ECO:0000256" key="3">
    <source>
        <dbReference type="ARBA" id="ARBA00022679"/>
    </source>
</evidence>
<sequence length="258" mass="27153">MAQVHPTAVVHPGARLHETVEVGPYSIIGEKVTIGEGSRVGPHVVIDGRTTIGARNRIFPFAAVGGAPQDLKYAGEDTQLIIGDGNTLRESTTLNIGTAGGGGVTRVGNNNLFMAYSHVAHDCVVGNGCVIANSVALAGHVVLEDSVILGGLSAVHQFTRLGKHAFIAGGSMVVMDVAPYCTAQGDRAELAGLNVVGLQRHGFSEEQIGRIKEAYKILFRSKLQLAEALAQLKAEMGGQSEIDYLVDFVSQSKRGLTR</sequence>
<dbReference type="GO" id="GO:0008780">
    <property type="term" value="F:acyl-[acyl-carrier-protein]-UDP-N-acetylglucosamine O-acyltransferase activity"/>
    <property type="evidence" value="ECO:0007669"/>
    <property type="project" value="UniProtKB-UniRule"/>
</dbReference>
<dbReference type="InterPro" id="IPR001451">
    <property type="entry name" value="Hexapep"/>
</dbReference>
<keyword evidence="5 6" id="KW-0012">Acyltransferase</keyword>
<dbReference type="Pfam" id="PF00132">
    <property type="entry name" value="Hexapep"/>
    <property type="match status" value="2"/>
</dbReference>
<dbReference type="InterPro" id="IPR011004">
    <property type="entry name" value="Trimer_LpxA-like_sf"/>
</dbReference>
<comment type="function">
    <text evidence="6">Involved in the biosynthesis of lipid A, a phosphorylated glycolipid that anchors the lipopolysaccharide to the outer membrane of the cell.</text>
</comment>
<dbReference type="PANTHER" id="PTHR43480">
    <property type="entry name" value="ACYL-[ACYL-CARRIER-PROTEIN]--UDP-N-ACETYLGLUCOSAMINE O-ACYLTRANSFERASE"/>
    <property type="match status" value="1"/>
</dbReference>
<dbReference type="PIRSF" id="PIRSF000456">
    <property type="entry name" value="UDP-GlcNAc_acltr"/>
    <property type="match status" value="1"/>
</dbReference>
<comment type="catalytic activity">
    <reaction evidence="6">
        <text>a (3R)-hydroxyacyl-[ACP] + UDP-N-acetyl-alpha-D-glucosamine = a UDP-3-O-[(3R)-3-hydroxyacyl]-N-acetyl-alpha-D-glucosamine + holo-[ACP]</text>
        <dbReference type="Rhea" id="RHEA:67812"/>
        <dbReference type="Rhea" id="RHEA-COMP:9685"/>
        <dbReference type="Rhea" id="RHEA-COMP:9945"/>
        <dbReference type="ChEBI" id="CHEBI:57705"/>
        <dbReference type="ChEBI" id="CHEBI:64479"/>
        <dbReference type="ChEBI" id="CHEBI:78827"/>
        <dbReference type="ChEBI" id="CHEBI:173225"/>
        <dbReference type="EC" id="2.3.1.129"/>
    </reaction>
</comment>
<accession>A0A084SI57</accession>
<dbReference type="RefSeq" id="WP_043409627.1">
    <property type="nucleotide sequence ID" value="NZ_JPMI01000302.1"/>
</dbReference>
<dbReference type="InterPro" id="IPR037157">
    <property type="entry name" value="Acetyltransf_C_sf"/>
</dbReference>
<evidence type="ECO:0000256" key="6">
    <source>
        <dbReference type="HAMAP-Rule" id="MF_00387"/>
    </source>
</evidence>
<keyword evidence="6" id="KW-0963">Cytoplasm</keyword>
<organism evidence="8 9">
    <name type="scientific">Archangium violaceum Cb vi76</name>
    <dbReference type="NCBI Taxonomy" id="1406225"/>
    <lineage>
        <taxon>Bacteria</taxon>
        <taxon>Pseudomonadati</taxon>
        <taxon>Myxococcota</taxon>
        <taxon>Myxococcia</taxon>
        <taxon>Myxococcales</taxon>
        <taxon>Cystobacterineae</taxon>
        <taxon>Archangiaceae</taxon>
        <taxon>Archangium</taxon>
    </lineage>
</organism>
<dbReference type="EC" id="2.3.1.129" evidence="6"/>
<dbReference type="GO" id="GO:0016020">
    <property type="term" value="C:membrane"/>
    <property type="evidence" value="ECO:0007669"/>
    <property type="project" value="GOC"/>
</dbReference>
<dbReference type="Gene3D" id="1.20.1180.10">
    <property type="entry name" value="Udp N-acetylglucosamine O-acyltransferase, C-terminal domain"/>
    <property type="match status" value="1"/>
</dbReference>
<comment type="caution">
    <text evidence="8">The sequence shown here is derived from an EMBL/GenBank/DDBJ whole genome shotgun (WGS) entry which is preliminary data.</text>
</comment>
<evidence type="ECO:0000313" key="8">
    <source>
        <dbReference type="EMBL" id="KFA88142.1"/>
    </source>
</evidence>
<dbReference type="InterPro" id="IPR029098">
    <property type="entry name" value="Acetyltransf_C"/>
</dbReference>
<evidence type="ECO:0000256" key="2">
    <source>
        <dbReference type="ARBA" id="ARBA00022556"/>
    </source>
</evidence>
<comment type="similarity">
    <text evidence="6">Belongs to the transferase hexapeptide repeat family. LpxA subfamily.</text>
</comment>
<dbReference type="AlphaFoldDB" id="A0A084SI57"/>
<dbReference type="HAMAP" id="MF_00387">
    <property type="entry name" value="LpxA"/>
    <property type="match status" value="1"/>
</dbReference>
<comment type="subunit">
    <text evidence="6">Homotrimer.</text>
</comment>
<dbReference type="PANTHER" id="PTHR43480:SF1">
    <property type="entry name" value="ACYL-[ACYL-CARRIER-PROTEIN]--UDP-N-ACETYLGLUCOSAMINE O-ACYLTRANSFERASE, MITOCHONDRIAL-RELATED"/>
    <property type="match status" value="1"/>
</dbReference>
<keyword evidence="6" id="KW-0677">Repeat</keyword>
<evidence type="ECO:0000256" key="1">
    <source>
        <dbReference type="ARBA" id="ARBA00022516"/>
    </source>
</evidence>
<comment type="subcellular location">
    <subcellularLocation>
        <location evidence="6">Cytoplasm</location>
    </subcellularLocation>
</comment>
<protein>
    <recommendedName>
        <fullName evidence="6">Acyl-[acyl-carrier-protein]--UDP-N-acetylglucosamine O-acyltransferase</fullName>
        <shortName evidence="6">UDP-N-acetylglucosamine acyltransferase</shortName>
        <ecNumber evidence="6">2.3.1.129</ecNumber>
    </recommendedName>
</protein>
<dbReference type="EMBL" id="JPMI01000302">
    <property type="protein sequence ID" value="KFA88142.1"/>
    <property type="molecule type" value="Genomic_DNA"/>
</dbReference>
<keyword evidence="1 6" id="KW-0444">Lipid biosynthesis</keyword>
<dbReference type="Proteomes" id="UP000028547">
    <property type="component" value="Unassembled WGS sequence"/>
</dbReference>
<keyword evidence="2 6" id="KW-0441">Lipid A biosynthesis</keyword>
<dbReference type="NCBIfam" id="NF003657">
    <property type="entry name" value="PRK05289.1"/>
    <property type="match status" value="1"/>
</dbReference>
<dbReference type="SUPFAM" id="SSF51161">
    <property type="entry name" value="Trimeric LpxA-like enzymes"/>
    <property type="match status" value="1"/>
</dbReference>
<keyword evidence="3 6" id="KW-0808">Transferase</keyword>
<dbReference type="InterPro" id="IPR010137">
    <property type="entry name" value="Lipid_A_LpxA"/>
</dbReference>
<dbReference type="GO" id="GO:0005737">
    <property type="term" value="C:cytoplasm"/>
    <property type="evidence" value="ECO:0007669"/>
    <property type="project" value="UniProtKB-SubCell"/>
</dbReference>
<evidence type="ECO:0000313" key="9">
    <source>
        <dbReference type="Proteomes" id="UP000028547"/>
    </source>
</evidence>
<gene>
    <name evidence="6" type="primary">lpxA</name>
    <name evidence="8" type="ORF">Q664_42915</name>
</gene>
<dbReference type="Gene3D" id="2.160.10.10">
    <property type="entry name" value="Hexapeptide repeat proteins"/>
    <property type="match status" value="1"/>
</dbReference>
<dbReference type="NCBIfam" id="TIGR01852">
    <property type="entry name" value="lipid_A_lpxA"/>
    <property type="match status" value="1"/>
</dbReference>
<dbReference type="GO" id="GO:0009245">
    <property type="term" value="P:lipid A biosynthetic process"/>
    <property type="evidence" value="ECO:0007669"/>
    <property type="project" value="UniProtKB-UniRule"/>
</dbReference>
<reference evidence="8 9" key="1">
    <citation type="submission" date="2014-07" db="EMBL/GenBank/DDBJ databases">
        <title>Draft Genome Sequence of Gephyronic Acid Producer, Cystobacter violaceus Strain Cb vi76.</title>
        <authorList>
            <person name="Stevens D.C."/>
            <person name="Young J."/>
            <person name="Carmichael R."/>
            <person name="Tan J."/>
            <person name="Taylor R.E."/>
        </authorList>
    </citation>
    <scope>NUCLEOTIDE SEQUENCE [LARGE SCALE GENOMIC DNA]</scope>
    <source>
        <strain evidence="8 9">Cb vi76</strain>
    </source>
</reference>
<dbReference type="Pfam" id="PF13720">
    <property type="entry name" value="Acetyltransf_11"/>
    <property type="match status" value="1"/>
</dbReference>
<feature type="domain" description="UDP N-acetylglucosamine O-acyltransferase C-terminal" evidence="7">
    <location>
        <begin position="176"/>
        <end position="256"/>
    </location>
</feature>
<evidence type="ECO:0000259" key="7">
    <source>
        <dbReference type="Pfam" id="PF13720"/>
    </source>
</evidence>
<dbReference type="UniPathway" id="UPA00359">
    <property type="reaction ID" value="UER00477"/>
</dbReference>
<comment type="pathway">
    <text evidence="6">Glycolipid biosynthesis; lipid IV(A) biosynthesis; lipid IV(A) from (3R)-3-hydroxytetradecanoyl-[acyl-carrier-protein] and UDP-N-acetyl-alpha-D-glucosamine: step 1/6.</text>
</comment>
<proteinExistence type="inferred from homology"/>
<keyword evidence="4 6" id="KW-0443">Lipid metabolism</keyword>
<evidence type="ECO:0000256" key="4">
    <source>
        <dbReference type="ARBA" id="ARBA00023098"/>
    </source>
</evidence>
<dbReference type="CDD" id="cd03351">
    <property type="entry name" value="LbH_UDP-GlcNAc_AT"/>
    <property type="match status" value="1"/>
</dbReference>
<evidence type="ECO:0000256" key="5">
    <source>
        <dbReference type="ARBA" id="ARBA00023315"/>
    </source>
</evidence>